<keyword evidence="2 7" id="KW-0479">Metal-binding</keyword>
<dbReference type="AlphaFoldDB" id="D3Q8S6"/>
<feature type="domain" description="Peptidase M48" evidence="10">
    <location>
        <begin position="215"/>
        <end position="413"/>
    </location>
</feature>
<dbReference type="GO" id="GO:0071586">
    <property type="term" value="P:CAAX-box protein processing"/>
    <property type="evidence" value="ECO:0007669"/>
    <property type="project" value="InterPro"/>
</dbReference>
<keyword evidence="9" id="KW-1133">Transmembrane helix</keyword>
<protein>
    <submittedName>
        <fullName evidence="12">Ste24 endopeptidase</fullName>
        <ecNumber evidence="12">3.4.24.84</ecNumber>
    </submittedName>
</protein>
<evidence type="ECO:0000256" key="4">
    <source>
        <dbReference type="ARBA" id="ARBA00022833"/>
    </source>
</evidence>
<keyword evidence="13" id="KW-1185">Reference proteome</keyword>
<dbReference type="InterPro" id="IPR027057">
    <property type="entry name" value="CAXX_Prtase_1"/>
</dbReference>
<dbReference type="OrthoDB" id="9781930at2"/>
<dbReference type="PANTHER" id="PTHR10120">
    <property type="entry name" value="CAAX PRENYL PROTEASE 1"/>
    <property type="match status" value="1"/>
</dbReference>
<evidence type="ECO:0000256" key="5">
    <source>
        <dbReference type="ARBA" id="ARBA00023049"/>
    </source>
</evidence>
<dbReference type="GO" id="GO:0004222">
    <property type="term" value="F:metalloendopeptidase activity"/>
    <property type="evidence" value="ECO:0007669"/>
    <property type="project" value="InterPro"/>
</dbReference>
<accession>D3Q8S6</accession>
<feature type="transmembrane region" description="Helical" evidence="9">
    <location>
        <begin position="103"/>
        <end position="127"/>
    </location>
</feature>
<dbReference type="EMBL" id="CP001778">
    <property type="protein sequence ID" value="ADD44518.1"/>
    <property type="molecule type" value="Genomic_DNA"/>
</dbReference>
<dbReference type="Pfam" id="PF16491">
    <property type="entry name" value="Peptidase_M48_N"/>
    <property type="match status" value="1"/>
</dbReference>
<comment type="similarity">
    <text evidence="8">Belongs to the peptidase M48 family.</text>
</comment>
<keyword evidence="1 8" id="KW-0645">Protease</keyword>
<feature type="transmembrane region" description="Helical" evidence="9">
    <location>
        <begin position="289"/>
        <end position="310"/>
    </location>
</feature>
<gene>
    <name evidence="12" type="ordered locus">Snas_4877</name>
</gene>
<comment type="cofactor">
    <cofactor evidence="7 8">
        <name>Zn(2+)</name>
        <dbReference type="ChEBI" id="CHEBI:29105"/>
    </cofactor>
    <text evidence="7 8">Binds 1 zinc ion per subunit.</text>
</comment>
<evidence type="ECO:0000313" key="12">
    <source>
        <dbReference type="EMBL" id="ADD44518.1"/>
    </source>
</evidence>
<feature type="domain" description="CAAX prenyl protease 1 N-terminal" evidence="11">
    <location>
        <begin position="83"/>
        <end position="206"/>
    </location>
</feature>
<evidence type="ECO:0000256" key="1">
    <source>
        <dbReference type="ARBA" id="ARBA00022670"/>
    </source>
</evidence>
<dbReference type="eggNOG" id="COG0501">
    <property type="taxonomic scope" value="Bacteria"/>
</dbReference>
<sequence>MVAFLRQPAAIALLVLLGALLIAGALLVPWGDPPVPSAAAQAKAVDSLPAGVVATGKEFAAALRPGSYIALGLSLAVALLLGLTTLGAKLVALGGRPFGGHWLAEAVLGGLLVVLVSQVVTLPLSAWSHSIRVRFGMSTQSWGQWAMDVGKSYLVTIVLSALALAAFYTVIRFAPKWWWAWTAVGAGLLVVVMSALYPLVIEPVFNSFKPMGDSALRTELMDMAEADGVPVKDVLVSDASIRTNAVNAYVSGLGPTRRIVVYDNLLKAPDKEVASVVAHELGHAKANDVWIGTALAALGTAAAVCAIALLANATGLLRRAGADTITSPRALALILAFVAVVGLLTTPLQSAVSRRMEMRADAHALELTKDPATFAEMQANLAASNKSDVDPPGIIHWLFGSHPTTAQRIAMAKAYGD</sequence>
<name>D3Q8S6_STANL</name>
<evidence type="ECO:0000256" key="9">
    <source>
        <dbReference type="SAM" id="Phobius"/>
    </source>
</evidence>
<evidence type="ECO:0000259" key="10">
    <source>
        <dbReference type="Pfam" id="PF01435"/>
    </source>
</evidence>
<feature type="transmembrane region" description="Helical" evidence="9">
    <location>
        <begin position="152"/>
        <end position="171"/>
    </location>
</feature>
<keyword evidence="3 8" id="KW-0378">Hydrolase</keyword>
<feature type="transmembrane region" description="Helical" evidence="9">
    <location>
        <begin position="178"/>
        <end position="201"/>
    </location>
</feature>
<reference evidence="12 13" key="1">
    <citation type="journal article" date="2009" name="Stand. Genomic Sci.">
        <title>Complete genome sequence of Stackebrandtia nassauensis type strain (LLR-40K-21).</title>
        <authorList>
            <person name="Munk C."/>
            <person name="Lapidus A."/>
            <person name="Copeland A."/>
            <person name="Jando M."/>
            <person name="Mayilraj S."/>
            <person name="Glavina Del Rio T."/>
            <person name="Nolan M."/>
            <person name="Chen F."/>
            <person name="Lucas S."/>
            <person name="Tice H."/>
            <person name="Cheng J.F."/>
            <person name="Han C."/>
            <person name="Detter J.C."/>
            <person name="Bruce D."/>
            <person name="Goodwin L."/>
            <person name="Chain P."/>
            <person name="Pitluck S."/>
            <person name="Goker M."/>
            <person name="Ovchinikova G."/>
            <person name="Pati A."/>
            <person name="Ivanova N."/>
            <person name="Mavromatis K."/>
            <person name="Chen A."/>
            <person name="Palaniappan K."/>
            <person name="Land M."/>
            <person name="Hauser L."/>
            <person name="Chang Y.J."/>
            <person name="Jeffries C.D."/>
            <person name="Bristow J."/>
            <person name="Eisen J.A."/>
            <person name="Markowitz V."/>
            <person name="Hugenholtz P."/>
            <person name="Kyrpides N.C."/>
            <person name="Klenk H.P."/>
        </authorList>
    </citation>
    <scope>NUCLEOTIDE SEQUENCE [LARGE SCALE GENOMIC DNA]</scope>
    <source>
        <strain evidence="13">DSM 44728 / CIP 108903 / NRRL B-16338 / NBRC 102104 / LLR-40K-21</strain>
    </source>
</reference>
<dbReference type="Gene3D" id="3.30.2010.10">
    <property type="entry name" value="Metalloproteases ('zincins'), catalytic domain"/>
    <property type="match status" value="1"/>
</dbReference>
<keyword evidence="9" id="KW-0472">Membrane</keyword>
<dbReference type="InterPro" id="IPR001915">
    <property type="entry name" value="Peptidase_M48"/>
</dbReference>
<organism evidence="12 13">
    <name type="scientific">Stackebrandtia nassauensis (strain DSM 44728 / CIP 108903 / NRRL B-16338 / NBRC 102104 / LLR-40K-21)</name>
    <dbReference type="NCBI Taxonomy" id="446470"/>
    <lineage>
        <taxon>Bacteria</taxon>
        <taxon>Bacillati</taxon>
        <taxon>Actinomycetota</taxon>
        <taxon>Actinomycetes</taxon>
        <taxon>Glycomycetales</taxon>
        <taxon>Glycomycetaceae</taxon>
        <taxon>Stackebrandtia</taxon>
    </lineage>
</organism>
<evidence type="ECO:0000256" key="2">
    <source>
        <dbReference type="ARBA" id="ARBA00022723"/>
    </source>
</evidence>
<dbReference type="STRING" id="446470.Snas_4877"/>
<feature type="transmembrane region" description="Helical" evidence="9">
    <location>
        <begin position="330"/>
        <end position="348"/>
    </location>
</feature>
<dbReference type="KEGG" id="sna:Snas_4877"/>
<evidence type="ECO:0000256" key="6">
    <source>
        <dbReference type="PIRSR" id="PIRSR627057-1"/>
    </source>
</evidence>
<dbReference type="EC" id="3.4.24.84" evidence="12"/>
<evidence type="ECO:0000313" key="13">
    <source>
        <dbReference type="Proteomes" id="UP000000844"/>
    </source>
</evidence>
<dbReference type="RefSeq" id="WP_013020089.1">
    <property type="nucleotide sequence ID" value="NC_013947.1"/>
</dbReference>
<dbReference type="InterPro" id="IPR032456">
    <property type="entry name" value="Peptidase_M48_N"/>
</dbReference>
<feature type="binding site" evidence="7">
    <location>
        <position position="283"/>
    </location>
    <ligand>
        <name>Zn(2+)</name>
        <dbReference type="ChEBI" id="CHEBI:29105"/>
        <note>catalytic</note>
    </ligand>
</feature>
<dbReference type="CDD" id="cd07343">
    <property type="entry name" value="M48A_Zmpste24p_like"/>
    <property type="match status" value="1"/>
</dbReference>
<feature type="binding site" evidence="7">
    <location>
        <position position="357"/>
    </location>
    <ligand>
        <name>Zn(2+)</name>
        <dbReference type="ChEBI" id="CHEBI:29105"/>
        <note>catalytic</note>
    </ligand>
</feature>
<keyword evidence="4 7" id="KW-0862">Zinc</keyword>
<evidence type="ECO:0000259" key="11">
    <source>
        <dbReference type="Pfam" id="PF16491"/>
    </source>
</evidence>
<dbReference type="Pfam" id="PF01435">
    <property type="entry name" value="Peptidase_M48"/>
    <property type="match status" value="1"/>
</dbReference>
<dbReference type="GO" id="GO:0046872">
    <property type="term" value="F:metal ion binding"/>
    <property type="evidence" value="ECO:0007669"/>
    <property type="project" value="UniProtKB-KW"/>
</dbReference>
<evidence type="ECO:0000256" key="3">
    <source>
        <dbReference type="ARBA" id="ARBA00022801"/>
    </source>
</evidence>
<feature type="transmembrane region" description="Helical" evidence="9">
    <location>
        <begin position="66"/>
        <end position="91"/>
    </location>
</feature>
<proteinExistence type="inferred from homology"/>
<feature type="active site" evidence="6">
    <location>
        <position position="280"/>
    </location>
</feature>
<evidence type="ECO:0000256" key="7">
    <source>
        <dbReference type="PIRSR" id="PIRSR627057-2"/>
    </source>
</evidence>
<feature type="binding site" evidence="7">
    <location>
        <position position="279"/>
    </location>
    <ligand>
        <name>Zn(2+)</name>
        <dbReference type="ChEBI" id="CHEBI:29105"/>
        <note>catalytic</note>
    </ligand>
</feature>
<dbReference type="Proteomes" id="UP000000844">
    <property type="component" value="Chromosome"/>
</dbReference>
<keyword evidence="9" id="KW-0812">Transmembrane</keyword>
<feature type="active site" description="Proton donor" evidence="6">
    <location>
        <position position="361"/>
    </location>
</feature>
<dbReference type="HOGENOM" id="CLU_025947_1_1_11"/>
<evidence type="ECO:0000256" key="8">
    <source>
        <dbReference type="RuleBase" id="RU003983"/>
    </source>
</evidence>
<keyword evidence="5 8" id="KW-0482">Metalloprotease</keyword>